<dbReference type="RefSeq" id="WP_188387620.1">
    <property type="nucleotide sequence ID" value="NZ_BMFK01000001.1"/>
</dbReference>
<protein>
    <submittedName>
        <fullName evidence="2">Uncharacterized protein</fullName>
    </submittedName>
</protein>
<evidence type="ECO:0000313" key="2">
    <source>
        <dbReference type="EMBL" id="GGE64619.1"/>
    </source>
</evidence>
<proteinExistence type="predicted"/>
<dbReference type="AlphaFoldDB" id="A0A917APU0"/>
<feature type="transmembrane region" description="Helical" evidence="1">
    <location>
        <begin position="64"/>
        <end position="86"/>
    </location>
</feature>
<reference evidence="2" key="1">
    <citation type="journal article" date="2014" name="Int. J. Syst. Evol. Microbiol.">
        <title>Complete genome sequence of Corynebacterium casei LMG S-19264T (=DSM 44701T), isolated from a smear-ripened cheese.</title>
        <authorList>
            <consortium name="US DOE Joint Genome Institute (JGI-PGF)"/>
            <person name="Walter F."/>
            <person name="Albersmeier A."/>
            <person name="Kalinowski J."/>
            <person name="Ruckert C."/>
        </authorList>
    </citation>
    <scope>NUCLEOTIDE SEQUENCE</scope>
    <source>
        <strain evidence="2">CGMCC 1.12698</strain>
    </source>
</reference>
<dbReference type="EMBL" id="BMFK01000001">
    <property type="protein sequence ID" value="GGE64619.1"/>
    <property type="molecule type" value="Genomic_DNA"/>
</dbReference>
<sequence>MNIWAKLSLACIPTALLTLTSSYKLLALFGDYGVLFMNVFLSIGMYLPILGGFLAFGARKPLQIILLALLNFSYLPILMATIMYMASP</sequence>
<keyword evidence="1" id="KW-1133">Transmembrane helix</keyword>
<keyword evidence="3" id="KW-1185">Reference proteome</keyword>
<name>A0A917APU0_9BACI</name>
<accession>A0A917APU0</accession>
<keyword evidence="1" id="KW-0812">Transmembrane</keyword>
<feature type="transmembrane region" description="Helical" evidence="1">
    <location>
        <begin position="32"/>
        <end position="57"/>
    </location>
</feature>
<comment type="caution">
    <text evidence="2">The sequence shown here is derived from an EMBL/GenBank/DDBJ whole genome shotgun (WGS) entry which is preliminary data.</text>
</comment>
<evidence type="ECO:0000256" key="1">
    <source>
        <dbReference type="SAM" id="Phobius"/>
    </source>
</evidence>
<keyword evidence="1" id="KW-0472">Membrane</keyword>
<gene>
    <name evidence="2" type="ORF">GCM10007140_13530</name>
</gene>
<evidence type="ECO:0000313" key="3">
    <source>
        <dbReference type="Proteomes" id="UP000605259"/>
    </source>
</evidence>
<organism evidence="2 3">
    <name type="scientific">Priestia taiwanensis</name>
    <dbReference type="NCBI Taxonomy" id="1347902"/>
    <lineage>
        <taxon>Bacteria</taxon>
        <taxon>Bacillati</taxon>
        <taxon>Bacillota</taxon>
        <taxon>Bacilli</taxon>
        <taxon>Bacillales</taxon>
        <taxon>Bacillaceae</taxon>
        <taxon>Priestia</taxon>
    </lineage>
</organism>
<dbReference type="Proteomes" id="UP000605259">
    <property type="component" value="Unassembled WGS sequence"/>
</dbReference>
<reference evidence="2" key="2">
    <citation type="submission" date="2020-09" db="EMBL/GenBank/DDBJ databases">
        <authorList>
            <person name="Sun Q."/>
            <person name="Zhou Y."/>
        </authorList>
    </citation>
    <scope>NUCLEOTIDE SEQUENCE</scope>
    <source>
        <strain evidence="2">CGMCC 1.12698</strain>
    </source>
</reference>